<dbReference type="AlphaFoldDB" id="A0AAV0GWR1"/>
<sequence length="75" mass="8331">MIVITLLWKNKIRSTLDRVNMIDHLPEQILFHILPFSTPSPLSEPASCAKDGRPCGKPPLLSISLAAMSRVAEYT</sequence>
<dbReference type="EMBL" id="CAMGYJ010000002">
    <property type="protein sequence ID" value="CAI0377475.1"/>
    <property type="molecule type" value="Genomic_DNA"/>
</dbReference>
<reference evidence="1" key="1">
    <citation type="submission" date="2022-08" db="EMBL/GenBank/DDBJ databases">
        <authorList>
            <person name="Gutierrez-Valencia J."/>
        </authorList>
    </citation>
    <scope>NUCLEOTIDE SEQUENCE</scope>
</reference>
<name>A0AAV0GWR1_9ROSI</name>
<protein>
    <submittedName>
        <fullName evidence="1">Uncharacterized protein</fullName>
    </submittedName>
</protein>
<keyword evidence="2" id="KW-1185">Reference proteome</keyword>
<accession>A0AAV0GWR1</accession>
<evidence type="ECO:0000313" key="1">
    <source>
        <dbReference type="EMBL" id="CAI0377475.1"/>
    </source>
</evidence>
<evidence type="ECO:0000313" key="2">
    <source>
        <dbReference type="Proteomes" id="UP001154282"/>
    </source>
</evidence>
<gene>
    <name evidence="1" type="ORF">LITE_LOCUS1467</name>
</gene>
<proteinExistence type="predicted"/>
<dbReference type="Proteomes" id="UP001154282">
    <property type="component" value="Unassembled WGS sequence"/>
</dbReference>
<comment type="caution">
    <text evidence="1">The sequence shown here is derived from an EMBL/GenBank/DDBJ whole genome shotgun (WGS) entry which is preliminary data.</text>
</comment>
<organism evidence="1 2">
    <name type="scientific">Linum tenue</name>
    <dbReference type="NCBI Taxonomy" id="586396"/>
    <lineage>
        <taxon>Eukaryota</taxon>
        <taxon>Viridiplantae</taxon>
        <taxon>Streptophyta</taxon>
        <taxon>Embryophyta</taxon>
        <taxon>Tracheophyta</taxon>
        <taxon>Spermatophyta</taxon>
        <taxon>Magnoliopsida</taxon>
        <taxon>eudicotyledons</taxon>
        <taxon>Gunneridae</taxon>
        <taxon>Pentapetalae</taxon>
        <taxon>rosids</taxon>
        <taxon>fabids</taxon>
        <taxon>Malpighiales</taxon>
        <taxon>Linaceae</taxon>
        <taxon>Linum</taxon>
    </lineage>
</organism>